<evidence type="ECO:0000256" key="8">
    <source>
        <dbReference type="ARBA" id="ARBA00022842"/>
    </source>
</evidence>
<dbReference type="SUPFAM" id="SSF55811">
    <property type="entry name" value="Nudix"/>
    <property type="match status" value="1"/>
</dbReference>
<dbReference type="GO" id="GO:0044716">
    <property type="term" value="F:8-oxo-GDP phosphatase activity"/>
    <property type="evidence" value="ECO:0007669"/>
    <property type="project" value="TreeGrafter"/>
</dbReference>
<keyword evidence="3" id="KW-0515">Mutator protein</keyword>
<feature type="domain" description="Nudix hydrolase" evidence="18">
    <location>
        <begin position="9"/>
        <end position="135"/>
    </location>
</feature>
<evidence type="ECO:0000256" key="6">
    <source>
        <dbReference type="ARBA" id="ARBA00022763"/>
    </source>
</evidence>
<dbReference type="KEGG" id="aba:Acid345_2654"/>
<dbReference type="STRING" id="204669.Acid345_2654"/>
<accession>Q1IN95</accession>
<dbReference type="PANTHER" id="PTHR47707">
    <property type="entry name" value="8-OXO-DGTP DIPHOSPHATASE"/>
    <property type="match status" value="1"/>
</dbReference>
<dbReference type="PRINTS" id="PR00502">
    <property type="entry name" value="NUDIXFAMILY"/>
</dbReference>
<evidence type="ECO:0000256" key="11">
    <source>
        <dbReference type="ARBA" id="ARBA00036904"/>
    </source>
</evidence>
<evidence type="ECO:0000256" key="3">
    <source>
        <dbReference type="ARBA" id="ARBA00022457"/>
    </source>
</evidence>
<protein>
    <recommendedName>
        <fullName evidence="13">8-oxo-dGTP diphosphatase</fullName>
        <ecNumber evidence="12">3.6.1.55</ecNumber>
    </recommendedName>
    <alternativeName>
        <fullName evidence="16">7,8-dihydro-8-oxoguanine-triphosphatase</fullName>
    </alternativeName>
    <alternativeName>
        <fullName evidence="15">Mutator protein MutT</fullName>
    </alternativeName>
    <alternativeName>
        <fullName evidence="14">dGTP pyrophosphohydrolase</fullName>
    </alternativeName>
</protein>
<evidence type="ECO:0000259" key="18">
    <source>
        <dbReference type="PROSITE" id="PS51462"/>
    </source>
</evidence>
<dbReference type="Pfam" id="PF00293">
    <property type="entry name" value="NUDIX"/>
    <property type="match status" value="1"/>
</dbReference>
<keyword evidence="7 17" id="KW-0378">Hydrolase</keyword>
<dbReference type="PROSITE" id="PS51462">
    <property type="entry name" value="NUDIX"/>
    <property type="match status" value="1"/>
</dbReference>
<dbReference type="RefSeq" id="WP_011523456.1">
    <property type="nucleotide sequence ID" value="NC_008009.1"/>
</dbReference>
<reference evidence="19 20" key="1">
    <citation type="journal article" date="2009" name="Appl. Environ. Microbiol.">
        <title>Three genomes from the phylum Acidobacteria provide insight into the lifestyles of these microorganisms in soils.</title>
        <authorList>
            <person name="Ward N.L."/>
            <person name="Challacombe J.F."/>
            <person name="Janssen P.H."/>
            <person name="Henrissat B."/>
            <person name="Coutinho P.M."/>
            <person name="Wu M."/>
            <person name="Xie G."/>
            <person name="Haft D.H."/>
            <person name="Sait M."/>
            <person name="Badger J."/>
            <person name="Barabote R.D."/>
            <person name="Bradley B."/>
            <person name="Brettin T.S."/>
            <person name="Brinkac L.M."/>
            <person name="Bruce D."/>
            <person name="Creasy T."/>
            <person name="Daugherty S.C."/>
            <person name="Davidsen T.M."/>
            <person name="DeBoy R.T."/>
            <person name="Detter J.C."/>
            <person name="Dodson R.J."/>
            <person name="Durkin A.S."/>
            <person name="Ganapathy A."/>
            <person name="Gwinn-Giglio M."/>
            <person name="Han C.S."/>
            <person name="Khouri H."/>
            <person name="Kiss H."/>
            <person name="Kothari S.P."/>
            <person name="Madupu R."/>
            <person name="Nelson K.E."/>
            <person name="Nelson W.C."/>
            <person name="Paulsen I."/>
            <person name="Penn K."/>
            <person name="Ren Q."/>
            <person name="Rosovitz M.J."/>
            <person name="Selengut J.D."/>
            <person name="Shrivastava S."/>
            <person name="Sullivan S.A."/>
            <person name="Tapia R."/>
            <person name="Thompson L.S."/>
            <person name="Watkins K.L."/>
            <person name="Yang Q."/>
            <person name="Yu C."/>
            <person name="Zafar N."/>
            <person name="Zhou L."/>
            <person name="Kuske C.R."/>
        </authorList>
    </citation>
    <scope>NUCLEOTIDE SEQUENCE [LARGE SCALE GENOMIC DNA]</scope>
    <source>
        <strain evidence="19 20">Ellin345</strain>
    </source>
</reference>
<dbReference type="Proteomes" id="UP000002432">
    <property type="component" value="Chromosome"/>
</dbReference>
<proteinExistence type="inferred from homology"/>
<comment type="catalytic activity">
    <reaction evidence="10">
        <text>8-oxo-dGTP + H2O = 8-oxo-dGMP + diphosphate + H(+)</text>
        <dbReference type="Rhea" id="RHEA:31575"/>
        <dbReference type="ChEBI" id="CHEBI:15377"/>
        <dbReference type="ChEBI" id="CHEBI:15378"/>
        <dbReference type="ChEBI" id="CHEBI:33019"/>
        <dbReference type="ChEBI" id="CHEBI:63224"/>
        <dbReference type="ChEBI" id="CHEBI:77896"/>
        <dbReference type="EC" id="3.6.1.55"/>
    </reaction>
</comment>
<dbReference type="PANTHER" id="PTHR47707:SF1">
    <property type="entry name" value="NUDIX HYDROLASE FAMILY PROTEIN"/>
    <property type="match status" value="1"/>
</dbReference>
<dbReference type="AlphaFoldDB" id="Q1IN95"/>
<evidence type="ECO:0000256" key="7">
    <source>
        <dbReference type="ARBA" id="ARBA00022801"/>
    </source>
</evidence>
<dbReference type="GO" id="GO:0046872">
    <property type="term" value="F:metal ion binding"/>
    <property type="evidence" value="ECO:0007669"/>
    <property type="project" value="UniProtKB-KW"/>
</dbReference>
<evidence type="ECO:0000256" key="16">
    <source>
        <dbReference type="ARBA" id="ARBA00042798"/>
    </source>
</evidence>
<dbReference type="HOGENOM" id="CLU_037162_19_2_0"/>
<keyword evidence="4" id="KW-0235">DNA replication</keyword>
<evidence type="ECO:0000256" key="9">
    <source>
        <dbReference type="ARBA" id="ARBA00023204"/>
    </source>
</evidence>
<evidence type="ECO:0000256" key="4">
    <source>
        <dbReference type="ARBA" id="ARBA00022705"/>
    </source>
</evidence>
<dbReference type="OrthoDB" id="9810648at2"/>
<sequence>MSEPSAAVKVKRVVAGILVRGDEILCCQRSHNDPMSLKWEFPGGKIEPNETAEAALARELVEELNLAAEIGPLVETIRHSYTAGVIIELYFFRIDRWQGEPENRVFADIRWVPRIEMPKLDFLEADLGLVKEIAEGKRL</sequence>
<dbReference type="GO" id="GO:0035539">
    <property type="term" value="F:8-oxo-7,8-dihydrodeoxyguanosine triphosphate pyrophosphatase activity"/>
    <property type="evidence" value="ECO:0007669"/>
    <property type="project" value="UniProtKB-EC"/>
</dbReference>
<evidence type="ECO:0000256" key="5">
    <source>
        <dbReference type="ARBA" id="ARBA00022723"/>
    </source>
</evidence>
<dbReference type="PROSITE" id="PS00893">
    <property type="entry name" value="NUDIX_BOX"/>
    <property type="match status" value="1"/>
</dbReference>
<comment type="similarity">
    <text evidence="2 17">Belongs to the Nudix hydrolase family.</text>
</comment>
<evidence type="ECO:0000256" key="13">
    <source>
        <dbReference type="ARBA" id="ARBA00040794"/>
    </source>
</evidence>
<dbReference type="GO" id="GO:0006260">
    <property type="term" value="P:DNA replication"/>
    <property type="evidence" value="ECO:0007669"/>
    <property type="project" value="UniProtKB-KW"/>
</dbReference>
<evidence type="ECO:0000256" key="10">
    <source>
        <dbReference type="ARBA" id="ARBA00035861"/>
    </source>
</evidence>
<keyword evidence="9" id="KW-0234">DNA repair</keyword>
<evidence type="ECO:0000256" key="12">
    <source>
        <dbReference type="ARBA" id="ARBA00038905"/>
    </source>
</evidence>
<dbReference type="InterPro" id="IPR020476">
    <property type="entry name" value="Nudix_hydrolase"/>
</dbReference>
<evidence type="ECO:0000256" key="17">
    <source>
        <dbReference type="RuleBase" id="RU003476"/>
    </source>
</evidence>
<evidence type="ECO:0000313" key="19">
    <source>
        <dbReference type="EMBL" id="ABF41655.1"/>
    </source>
</evidence>
<keyword evidence="8" id="KW-0460">Magnesium</keyword>
<dbReference type="CDD" id="cd03425">
    <property type="entry name" value="NUDIX_MutT_NudA_like"/>
    <property type="match status" value="1"/>
</dbReference>
<keyword evidence="20" id="KW-1185">Reference proteome</keyword>
<dbReference type="GO" id="GO:0044715">
    <property type="term" value="F:8-oxo-dGDP phosphatase activity"/>
    <property type="evidence" value="ECO:0007669"/>
    <property type="project" value="TreeGrafter"/>
</dbReference>
<name>Q1IN95_KORVE</name>
<dbReference type="Gene3D" id="3.90.79.10">
    <property type="entry name" value="Nucleoside Triphosphate Pyrophosphohydrolase"/>
    <property type="match status" value="1"/>
</dbReference>
<dbReference type="InterPro" id="IPR020084">
    <property type="entry name" value="NUDIX_hydrolase_CS"/>
</dbReference>
<dbReference type="EC" id="3.6.1.55" evidence="12"/>
<dbReference type="GO" id="GO:0008413">
    <property type="term" value="F:8-oxo-7,8-dihydroguanosine triphosphate pyrophosphatase activity"/>
    <property type="evidence" value="ECO:0007669"/>
    <property type="project" value="TreeGrafter"/>
</dbReference>
<dbReference type="GO" id="GO:0006281">
    <property type="term" value="P:DNA repair"/>
    <property type="evidence" value="ECO:0007669"/>
    <property type="project" value="UniProtKB-KW"/>
</dbReference>
<comment type="cofactor">
    <cofactor evidence="1">
        <name>Mg(2+)</name>
        <dbReference type="ChEBI" id="CHEBI:18420"/>
    </cofactor>
</comment>
<dbReference type="EMBL" id="CP000360">
    <property type="protein sequence ID" value="ABF41655.1"/>
    <property type="molecule type" value="Genomic_DNA"/>
</dbReference>
<gene>
    <name evidence="19" type="ordered locus">Acid345_2654</name>
</gene>
<dbReference type="InterPro" id="IPR015797">
    <property type="entry name" value="NUDIX_hydrolase-like_dom_sf"/>
</dbReference>
<keyword evidence="5" id="KW-0479">Metal-binding</keyword>
<evidence type="ECO:0000313" key="20">
    <source>
        <dbReference type="Proteomes" id="UP000002432"/>
    </source>
</evidence>
<dbReference type="InterPro" id="IPR047127">
    <property type="entry name" value="MutT-like"/>
</dbReference>
<evidence type="ECO:0000256" key="1">
    <source>
        <dbReference type="ARBA" id="ARBA00001946"/>
    </source>
</evidence>
<organism evidence="19 20">
    <name type="scientific">Koribacter versatilis (strain Ellin345)</name>
    <dbReference type="NCBI Taxonomy" id="204669"/>
    <lineage>
        <taxon>Bacteria</taxon>
        <taxon>Pseudomonadati</taxon>
        <taxon>Acidobacteriota</taxon>
        <taxon>Terriglobia</taxon>
        <taxon>Terriglobales</taxon>
        <taxon>Candidatus Korobacteraceae</taxon>
        <taxon>Candidatus Korobacter</taxon>
    </lineage>
</organism>
<evidence type="ECO:0000256" key="2">
    <source>
        <dbReference type="ARBA" id="ARBA00005582"/>
    </source>
</evidence>
<dbReference type="eggNOG" id="COG1051">
    <property type="taxonomic scope" value="Bacteria"/>
</dbReference>
<dbReference type="EnsemblBacteria" id="ABF41655">
    <property type="protein sequence ID" value="ABF41655"/>
    <property type="gene ID" value="Acid345_2654"/>
</dbReference>
<evidence type="ECO:0000256" key="14">
    <source>
        <dbReference type="ARBA" id="ARBA00041592"/>
    </source>
</evidence>
<dbReference type="InterPro" id="IPR000086">
    <property type="entry name" value="NUDIX_hydrolase_dom"/>
</dbReference>
<comment type="catalytic activity">
    <reaction evidence="11">
        <text>8-oxo-GTP + H2O = 8-oxo-GMP + diphosphate + H(+)</text>
        <dbReference type="Rhea" id="RHEA:67616"/>
        <dbReference type="ChEBI" id="CHEBI:15377"/>
        <dbReference type="ChEBI" id="CHEBI:15378"/>
        <dbReference type="ChEBI" id="CHEBI:33019"/>
        <dbReference type="ChEBI" id="CHEBI:143553"/>
        <dbReference type="ChEBI" id="CHEBI:145694"/>
    </reaction>
</comment>
<keyword evidence="6" id="KW-0227">DNA damage</keyword>
<evidence type="ECO:0000256" key="15">
    <source>
        <dbReference type="ARBA" id="ARBA00041979"/>
    </source>
</evidence>